<reference evidence="2" key="2">
    <citation type="journal article" date="2023" name="Plants (Basel)">
        <title>Annotation of the Turnera subulata (Passifloraceae) Draft Genome Reveals the S-Locus Evolved after the Divergence of Turneroideae from Passifloroideae in a Stepwise Manner.</title>
        <authorList>
            <person name="Henning P.M."/>
            <person name="Roalson E.H."/>
            <person name="Mir W."/>
            <person name="McCubbin A.G."/>
            <person name="Shore J.S."/>
        </authorList>
    </citation>
    <scope>NUCLEOTIDE SEQUENCE</scope>
    <source>
        <strain evidence="2">F60SS</strain>
    </source>
</reference>
<evidence type="ECO:0000313" key="2">
    <source>
        <dbReference type="EMBL" id="KAJ4842215.1"/>
    </source>
</evidence>
<gene>
    <name evidence="2" type="ORF">Tsubulata_005869</name>
</gene>
<evidence type="ECO:0000313" key="3">
    <source>
        <dbReference type="Proteomes" id="UP001141552"/>
    </source>
</evidence>
<name>A0A9Q0G2I4_9ROSI</name>
<reference evidence="2" key="1">
    <citation type="submission" date="2022-02" db="EMBL/GenBank/DDBJ databases">
        <authorList>
            <person name="Henning P.M."/>
            <person name="McCubbin A.G."/>
            <person name="Shore J.S."/>
        </authorList>
    </citation>
    <scope>NUCLEOTIDE SEQUENCE</scope>
    <source>
        <strain evidence="2">F60SS</strain>
        <tissue evidence="2">Leaves</tissue>
    </source>
</reference>
<keyword evidence="3" id="KW-1185">Reference proteome</keyword>
<proteinExistence type="predicted"/>
<organism evidence="2 3">
    <name type="scientific">Turnera subulata</name>
    <dbReference type="NCBI Taxonomy" id="218843"/>
    <lineage>
        <taxon>Eukaryota</taxon>
        <taxon>Viridiplantae</taxon>
        <taxon>Streptophyta</taxon>
        <taxon>Embryophyta</taxon>
        <taxon>Tracheophyta</taxon>
        <taxon>Spermatophyta</taxon>
        <taxon>Magnoliopsida</taxon>
        <taxon>eudicotyledons</taxon>
        <taxon>Gunneridae</taxon>
        <taxon>Pentapetalae</taxon>
        <taxon>rosids</taxon>
        <taxon>fabids</taxon>
        <taxon>Malpighiales</taxon>
        <taxon>Passifloraceae</taxon>
        <taxon>Turnera</taxon>
    </lineage>
</organism>
<evidence type="ECO:0000256" key="1">
    <source>
        <dbReference type="SAM" id="MobiDB-lite"/>
    </source>
</evidence>
<accession>A0A9Q0G2I4</accession>
<dbReference type="Proteomes" id="UP001141552">
    <property type="component" value="Unassembled WGS sequence"/>
</dbReference>
<sequence length="80" mass="8642">MMGREEDQQGEMWCDEVFGSPALAPSPPPPSSPRRWGWEDGGAGRPPPRGRGVASVVVGVLDRHGVGAMAGEEFYLFFIL</sequence>
<feature type="region of interest" description="Disordered" evidence="1">
    <location>
        <begin position="1"/>
        <end position="51"/>
    </location>
</feature>
<comment type="caution">
    <text evidence="2">The sequence shown here is derived from an EMBL/GenBank/DDBJ whole genome shotgun (WGS) entry which is preliminary data.</text>
</comment>
<dbReference type="EMBL" id="JAKUCV010002551">
    <property type="protein sequence ID" value="KAJ4842215.1"/>
    <property type="molecule type" value="Genomic_DNA"/>
</dbReference>
<protein>
    <submittedName>
        <fullName evidence="2">Uncharacterized protein</fullName>
    </submittedName>
</protein>
<dbReference type="AlphaFoldDB" id="A0A9Q0G2I4"/>